<organism evidence="2 3">
    <name type="scientific">Hapsidospora chrysogenum (strain ATCC 11550 / CBS 779.69 / DSM 880 / IAM 14645 / JCM 23072 / IMI 49137)</name>
    <name type="common">Acremonium chrysogenum</name>
    <dbReference type="NCBI Taxonomy" id="857340"/>
    <lineage>
        <taxon>Eukaryota</taxon>
        <taxon>Fungi</taxon>
        <taxon>Dikarya</taxon>
        <taxon>Ascomycota</taxon>
        <taxon>Pezizomycotina</taxon>
        <taxon>Sordariomycetes</taxon>
        <taxon>Hypocreomycetidae</taxon>
        <taxon>Hypocreales</taxon>
        <taxon>Bionectriaceae</taxon>
        <taxon>Hapsidospora</taxon>
    </lineage>
</organism>
<reference evidence="3" key="1">
    <citation type="journal article" date="2014" name="Genome Announc.">
        <title>Genome sequence and annotation of Acremonium chrysogenum, producer of the beta-lactam antibiotic cephalosporin C.</title>
        <authorList>
            <person name="Terfehr D."/>
            <person name="Dahlmann T.A."/>
            <person name="Specht T."/>
            <person name="Zadra I."/>
            <person name="Kuernsteiner H."/>
            <person name="Kueck U."/>
        </authorList>
    </citation>
    <scope>NUCLEOTIDE SEQUENCE [LARGE SCALE GENOMIC DNA]</scope>
    <source>
        <strain evidence="3">ATCC 11550 / CBS 779.69 / DSM 880 / IAM 14645 / JCM 23072 / IMI 49137</strain>
    </source>
</reference>
<feature type="compositionally biased region" description="Low complexity" evidence="1">
    <location>
        <begin position="407"/>
        <end position="442"/>
    </location>
</feature>
<feature type="region of interest" description="Disordered" evidence="1">
    <location>
        <begin position="231"/>
        <end position="604"/>
    </location>
</feature>
<feature type="region of interest" description="Disordered" evidence="1">
    <location>
        <begin position="78"/>
        <end position="144"/>
    </location>
</feature>
<feature type="compositionally biased region" description="Low complexity" evidence="1">
    <location>
        <begin position="449"/>
        <end position="460"/>
    </location>
</feature>
<feature type="region of interest" description="Disordered" evidence="1">
    <location>
        <begin position="185"/>
        <end position="216"/>
    </location>
</feature>
<gene>
    <name evidence="2" type="ORF">ACRE_012700</name>
</gene>
<evidence type="ECO:0000256" key="1">
    <source>
        <dbReference type="SAM" id="MobiDB-lite"/>
    </source>
</evidence>
<protein>
    <submittedName>
        <fullName evidence="2">Uncharacterized protein</fullName>
    </submittedName>
</protein>
<comment type="caution">
    <text evidence="2">The sequence shown here is derived from an EMBL/GenBank/DDBJ whole genome shotgun (WGS) entry which is preliminary data.</text>
</comment>
<feature type="compositionally biased region" description="Basic and acidic residues" evidence="1">
    <location>
        <begin position="514"/>
        <end position="525"/>
    </location>
</feature>
<proteinExistence type="predicted"/>
<evidence type="ECO:0000313" key="3">
    <source>
        <dbReference type="Proteomes" id="UP000029964"/>
    </source>
</evidence>
<dbReference type="STRING" id="857340.A0A086TF62"/>
<feature type="compositionally biased region" description="Polar residues" evidence="1">
    <location>
        <begin position="488"/>
        <end position="511"/>
    </location>
</feature>
<dbReference type="EMBL" id="JPKY01000006">
    <property type="protein sequence ID" value="KFH47994.1"/>
    <property type="molecule type" value="Genomic_DNA"/>
</dbReference>
<feature type="compositionally biased region" description="Acidic residues" evidence="1">
    <location>
        <begin position="526"/>
        <end position="537"/>
    </location>
</feature>
<keyword evidence="3" id="KW-1185">Reference proteome</keyword>
<feature type="compositionally biased region" description="Polar residues" evidence="1">
    <location>
        <begin position="580"/>
        <end position="604"/>
    </location>
</feature>
<accession>A0A086TF62</accession>
<feature type="compositionally biased region" description="Polar residues" evidence="1">
    <location>
        <begin position="101"/>
        <end position="112"/>
    </location>
</feature>
<dbReference type="HOGENOM" id="CLU_016024_0_0_1"/>
<dbReference type="Proteomes" id="UP000029964">
    <property type="component" value="Unassembled WGS sequence"/>
</dbReference>
<dbReference type="AlphaFoldDB" id="A0A086TF62"/>
<feature type="compositionally biased region" description="Acidic residues" evidence="1">
    <location>
        <begin position="465"/>
        <end position="474"/>
    </location>
</feature>
<feature type="compositionally biased region" description="Pro residues" evidence="1">
    <location>
        <begin position="185"/>
        <end position="197"/>
    </location>
</feature>
<feature type="compositionally biased region" description="Low complexity" evidence="1">
    <location>
        <begin position="373"/>
        <end position="383"/>
    </location>
</feature>
<feature type="compositionally biased region" description="Low complexity" evidence="1">
    <location>
        <begin position="198"/>
        <end position="211"/>
    </location>
</feature>
<name>A0A086TF62_HAPC1</name>
<feature type="compositionally biased region" description="Low complexity" evidence="1">
    <location>
        <begin position="83"/>
        <end position="92"/>
    </location>
</feature>
<dbReference type="OrthoDB" id="5418627at2759"/>
<evidence type="ECO:0000313" key="2">
    <source>
        <dbReference type="EMBL" id="KFH47994.1"/>
    </source>
</evidence>
<sequence>MEQRLLQDLHERLGDLDHKVRAYRHNMVAAFESYYQQVLRDVDPAIALAVEQSLATSVLSQYPALAPELQPRFGKHVVTGESQQQGDQGDQGDQNEHCAPRTTTATTDSRQAAESPRTAAELPVADSDRHHPSAPPPPPLGAEDGAAVDLLAVGSGASSGSAREHEREFQGLFTPFFLPLLESPPVLPSSPPPPPLPAAASPSFAEPVTAGTGIGSGIGAHVATADQLQGAPRHLQGQDMEGSGETGPRQGRSPPASPPHIRPGSARRSTDTSSSSALSDKSDTKVPRSALRRSSSTSKPPHPSPRRVRFEFRGTEVLPTASPQPSDFPTPRPSSPVTADHPATFDEIVGDSGCNKGDPAEEEQLPPPRKISSSEALRALSRAPLDEGTVWTVVNSGADEGVDRKGSSPPVSATASGTATATTTTSTSAPAPAATSSQSSVTRQLVATQRIPQIPQIPQRPKQEELDESSDEEFLAMATPKSFKNKKSIQSTTTPRSPDKTSQTGTASSSEIVPPRRQDEDKDQTSSEEFDGEEDLFQFDAGGLSAPPRPRRRPPPLKEEILEVSEPPSSGADIEPVKSPQATSSAVPITRPSESPGPSTPTATKFQIGSLGSYKGRPVVMPVVKNPEVLAQAASLGEFNTFVGSLDGRSGVDEGDLNSFRATLAQSAFSGTPRSLTERMMMEDAQAERGTGR</sequence>